<reference evidence="1" key="1">
    <citation type="journal article" date="2014" name="Front. Microbiol.">
        <title>High frequency of phylogenetically diverse reductive dehalogenase-homologous genes in deep subseafloor sedimentary metagenomes.</title>
        <authorList>
            <person name="Kawai M."/>
            <person name="Futagami T."/>
            <person name="Toyoda A."/>
            <person name="Takaki Y."/>
            <person name="Nishi S."/>
            <person name="Hori S."/>
            <person name="Arai W."/>
            <person name="Tsubouchi T."/>
            <person name="Morono Y."/>
            <person name="Uchiyama I."/>
            <person name="Ito T."/>
            <person name="Fujiyama A."/>
            <person name="Inagaki F."/>
            <person name="Takami H."/>
        </authorList>
    </citation>
    <scope>NUCLEOTIDE SEQUENCE</scope>
    <source>
        <strain evidence="1">Expedition CK06-06</strain>
    </source>
</reference>
<feature type="non-terminal residue" evidence="1">
    <location>
        <position position="192"/>
    </location>
</feature>
<dbReference type="AlphaFoldDB" id="X1D1X8"/>
<accession>X1D1X8</accession>
<feature type="non-terminal residue" evidence="1">
    <location>
        <position position="1"/>
    </location>
</feature>
<proteinExistence type="predicted"/>
<comment type="caution">
    <text evidence="1">The sequence shown here is derived from an EMBL/GenBank/DDBJ whole genome shotgun (WGS) entry which is preliminary data.</text>
</comment>
<name>X1D1X8_9ZZZZ</name>
<protein>
    <submittedName>
        <fullName evidence="1">Uncharacterized protein</fullName>
    </submittedName>
</protein>
<organism evidence="1">
    <name type="scientific">marine sediment metagenome</name>
    <dbReference type="NCBI Taxonomy" id="412755"/>
    <lineage>
        <taxon>unclassified sequences</taxon>
        <taxon>metagenomes</taxon>
        <taxon>ecological metagenomes</taxon>
    </lineage>
</organism>
<sequence length="192" mass="21798">NVSEQVPLLTLNSTLLNIKPFLFLSYGGEYKVRTLTDVNQTALWGYYITNYSFNNNIDELSNQSYNTSIFDIGEGISLSVLFDWNYTNYTQTDDYNWAQIIPLTETNATLINTTVHLIVNNTIYRTANLSGYTLWNQTLLWAYIPTISTTYPATILETEPAYLNATAIIPISPIANTPIYETNLTTHYFNAS</sequence>
<dbReference type="EMBL" id="BART01035405">
    <property type="protein sequence ID" value="GAH14167.1"/>
    <property type="molecule type" value="Genomic_DNA"/>
</dbReference>
<gene>
    <name evidence="1" type="ORF">S01H4_60155</name>
</gene>
<evidence type="ECO:0000313" key="1">
    <source>
        <dbReference type="EMBL" id="GAH14167.1"/>
    </source>
</evidence>